<accession>B3RXQ7</accession>
<dbReference type="STRING" id="10228.B3RXQ7"/>
<evidence type="ECO:0000256" key="2">
    <source>
        <dbReference type="ARBA" id="ARBA00022692"/>
    </source>
</evidence>
<dbReference type="InterPro" id="IPR001958">
    <property type="entry name" value="Tet-R_TetA/multi-R_MdtG-like"/>
</dbReference>
<sequence>MANPITNKQRQVITRWLYLIGFLDLFGVSVIIPLVSHRIRELGGNAAIAGVFGSLYGGLQLFSSPVVGNLSDLLGRRRVIIICLLFTSVGYALLGFSNTLVFMALARIPTGIFKHSSSLAKAYISDIYDPKEQPGIFGKFNAIANAGFIVGPLCGGHLAMTDNGFLKVSLLSSSIFFANSLLVYMFFSTQESHHDETLNIDQNGKDELLLQDDEQDEQQGLLAIFHNLWKLPWGKVYGILTIRFLMAMSVMFFRGSFSIFLEDRYHANAKTIGYVLSYNGVIGGMSGFVVGKISALYKGDSVKAVLHCDLVVGLAILGCTFSDSLWVFCLCLLPLSISSNLARVHFTSILVSSGKGKEHGALIGVGQSTLSLGRMLSPSIVGFLQIINVFLPGIVAVLFNVAAAIFIVFYMKPIKASKHE</sequence>
<dbReference type="GeneID" id="6753574"/>
<feature type="transmembrane region" description="Helical" evidence="5">
    <location>
        <begin position="272"/>
        <end position="290"/>
    </location>
</feature>
<feature type="transmembrane region" description="Helical" evidence="5">
    <location>
        <begin position="168"/>
        <end position="187"/>
    </location>
</feature>
<dbReference type="PANTHER" id="PTHR24002">
    <property type="entry name" value="SOLUTE CARRIER FAMILY 22 MEMBER 18"/>
    <property type="match status" value="1"/>
</dbReference>
<dbReference type="GO" id="GO:0016020">
    <property type="term" value="C:membrane"/>
    <property type="evidence" value="ECO:0007669"/>
    <property type="project" value="UniProtKB-SubCell"/>
</dbReference>
<evidence type="ECO:0000256" key="5">
    <source>
        <dbReference type="SAM" id="Phobius"/>
    </source>
</evidence>
<keyword evidence="2 5" id="KW-0812">Transmembrane</keyword>
<comment type="subcellular location">
    <subcellularLocation>
        <location evidence="1">Membrane</location>
        <topology evidence="1">Multi-pass membrane protein</topology>
    </subcellularLocation>
</comment>
<dbReference type="InterPro" id="IPR011701">
    <property type="entry name" value="MFS"/>
</dbReference>
<dbReference type="InParanoid" id="B3RXQ7"/>
<dbReference type="HOGENOM" id="CLU_001265_10_12_1"/>
<gene>
    <name evidence="7" type="ORF">TRIADDRAFT_25848</name>
</gene>
<dbReference type="FunCoup" id="B3RXQ7">
    <property type="interactions" value="96"/>
</dbReference>
<organism evidence="7 8">
    <name type="scientific">Trichoplax adhaerens</name>
    <name type="common">Trichoplax reptans</name>
    <dbReference type="NCBI Taxonomy" id="10228"/>
    <lineage>
        <taxon>Eukaryota</taxon>
        <taxon>Metazoa</taxon>
        <taxon>Placozoa</taxon>
        <taxon>Uniplacotomia</taxon>
        <taxon>Trichoplacea</taxon>
        <taxon>Trichoplacidae</taxon>
        <taxon>Trichoplax</taxon>
    </lineage>
</organism>
<dbReference type="CDD" id="cd17390">
    <property type="entry name" value="MFS_MFSD9"/>
    <property type="match status" value="1"/>
</dbReference>
<evidence type="ECO:0000256" key="1">
    <source>
        <dbReference type="ARBA" id="ARBA00004141"/>
    </source>
</evidence>
<dbReference type="Pfam" id="PF07690">
    <property type="entry name" value="MFS_1"/>
    <property type="match status" value="1"/>
</dbReference>
<keyword evidence="4 5" id="KW-0472">Membrane</keyword>
<dbReference type="PROSITE" id="PS50850">
    <property type="entry name" value="MFS"/>
    <property type="match status" value="1"/>
</dbReference>
<dbReference type="Proteomes" id="UP000009022">
    <property type="component" value="Unassembled WGS sequence"/>
</dbReference>
<dbReference type="AlphaFoldDB" id="B3RXQ7"/>
<dbReference type="KEGG" id="tad:TRIADDRAFT_25848"/>
<evidence type="ECO:0000313" key="7">
    <source>
        <dbReference type="EMBL" id="EDV24900.1"/>
    </source>
</evidence>
<evidence type="ECO:0000256" key="4">
    <source>
        <dbReference type="ARBA" id="ARBA00023136"/>
    </source>
</evidence>
<dbReference type="CTD" id="6753574"/>
<dbReference type="SUPFAM" id="SSF103473">
    <property type="entry name" value="MFS general substrate transporter"/>
    <property type="match status" value="1"/>
</dbReference>
<name>B3RXQ7_TRIAD</name>
<feature type="transmembrane region" description="Helical" evidence="5">
    <location>
        <begin position="79"/>
        <end position="106"/>
    </location>
</feature>
<keyword evidence="3 5" id="KW-1133">Transmembrane helix</keyword>
<dbReference type="PhylomeDB" id="B3RXQ7"/>
<feature type="transmembrane region" description="Helical" evidence="5">
    <location>
        <begin position="16"/>
        <end position="35"/>
    </location>
</feature>
<dbReference type="InterPro" id="IPR020846">
    <property type="entry name" value="MFS_dom"/>
</dbReference>
<dbReference type="PANTHER" id="PTHR24002:SF3">
    <property type="entry name" value="SOLUTE CARRIER FAMILY 22 MEMBER 18"/>
    <property type="match status" value="1"/>
</dbReference>
<dbReference type="eggNOG" id="KOG2615">
    <property type="taxonomic scope" value="Eukaryota"/>
</dbReference>
<proteinExistence type="predicted"/>
<reference evidence="7 8" key="1">
    <citation type="journal article" date="2008" name="Nature">
        <title>The Trichoplax genome and the nature of placozoans.</title>
        <authorList>
            <person name="Srivastava M."/>
            <person name="Begovic E."/>
            <person name="Chapman J."/>
            <person name="Putnam N.H."/>
            <person name="Hellsten U."/>
            <person name="Kawashima T."/>
            <person name="Kuo A."/>
            <person name="Mitros T."/>
            <person name="Salamov A."/>
            <person name="Carpenter M.L."/>
            <person name="Signorovitch A.Y."/>
            <person name="Moreno M.A."/>
            <person name="Kamm K."/>
            <person name="Grimwood J."/>
            <person name="Schmutz J."/>
            <person name="Shapiro H."/>
            <person name="Grigoriev I.V."/>
            <person name="Buss L.W."/>
            <person name="Schierwater B."/>
            <person name="Dellaporta S.L."/>
            <person name="Rokhsar D.S."/>
        </authorList>
    </citation>
    <scope>NUCLEOTIDE SEQUENCE [LARGE SCALE GENOMIC DNA]</scope>
    <source>
        <strain evidence="7 8">Grell-BS-1999</strain>
    </source>
</reference>
<feature type="transmembrane region" description="Helical" evidence="5">
    <location>
        <begin position="380"/>
        <end position="411"/>
    </location>
</feature>
<dbReference type="OrthoDB" id="10262656at2759"/>
<feature type="transmembrane region" description="Helical" evidence="5">
    <location>
        <begin position="42"/>
        <end position="59"/>
    </location>
</feature>
<feature type="domain" description="Major facilitator superfamily (MFS) profile" evidence="6">
    <location>
        <begin position="13"/>
        <end position="415"/>
    </location>
</feature>
<dbReference type="GO" id="GO:0022857">
    <property type="term" value="F:transmembrane transporter activity"/>
    <property type="evidence" value="ECO:0007669"/>
    <property type="project" value="InterPro"/>
</dbReference>
<evidence type="ECO:0000259" key="6">
    <source>
        <dbReference type="PROSITE" id="PS50850"/>
    </source>
</evidence>
<dbReference type="OMA" id="RFVRCLY"/>
<protein>
    <recommendedName>
        <fullName evidence="6">Major facilitator superfamily (MFS) profile domain-containing protein</fullName>
    </recommendedName>
</protein>
<dbReference type="PRINTS" id="PR01035">
    <property type="entry name" value="TCRTETA"/>
</dbReference>
<dbReference type="EMBL" id="DS985245">
    <property type="protein sequence ID" value="EDV24900.1"/>
    <property type="molecule type" value="Genomic_DNA"/>
</dbReference>
<dbReference type="InterPro" id="IPR036259">
    <property type="entry name" value="MFS_trans_sf"/>
</dbReference>
<feature type="transmembrane region" description="Helical" evidence="5">
    <location>
        <begin position="236"/>
        <end position="260"/>
    </location>
</feature>
<keyword evidence="8" id="KW-1185">Reference proteome</keyword>
<feature type="transmembrane region" description="Helical" evidence="5">
    <location>
        <begin position="310"/>
        <end position="333"/>
    </location>
</feature>
<dbReference type="Gene3D" id="1.20.1250.20">
    <property type="entry name" value="MFS general substrate transporter like domains"/>
    <property type="match status" value="1"/>
</dbReference>
<dbReference type="RefSeq" id="XP_002112790.1">
    <property type="nucleotide sequence ID" value="XM_002112754.1"/>
</dbReference>
<evidence type="ECO:0000313" key="8">
    <source>
        <dbReference type="Proteomes" id="UP000009022"/>
    </source>
</evidence>
<evidence type="ECO:0000256" key="3">
    <source>
        <dbReference type="ARBA" id="ARBA00022989"/>
    </source>
</evidence>